<keyword evidence="2" id="KW-0488">Methylation</keyword>
<dbReference type="PROSITE" id="PS00409">
    <property type="entry name" value="PROKAR_NTER_METHYL"/>
    <property type="match status" value="1"/>
</dbReference>
<reference evidence="6 7" key="1">
    <citation type="submission" date="2019-12" db="EMBL/GenBank/DDBJ databases">
        <title>Neisseriaceae gen. nov. sp. Genome sequencing and assembly.</title>
        <authorList>
            <person name="Liu Z."/>
            <person name="Li A."/>
        </authorList>
    </citation>
    <scope>NUCLEOTIDE SEQUENCE [LARGE SCALE GENOMIC DNA]</scope>
    <source>
        <strain evidence="6 7">B2N2-7</strain>
    </source>
</reference>
<dbReference type="Pfam" id="PF07963">
    <property type="entry name" value="N_methyl"/>
    <property type="match status" value="1"/>
</dbReference>
<organism evidence="6 7">
    <name type="scientific">Craterilacuibacter sinensis</name>
    <dbReference type="NCBI Taxonomy" id="2686017"/>
    <lineage>
        <taxon>Bacteria</taxon>
        <taxon>Pseudomonadati</taxon>
        <taxon>Pseudomonadota</taxon>
        <taxon>Betaproteobacteria</taxon>
        <taxon>Neisseriales</taxon>
        <taxon>Neisseriaceae</taxon>
        <taxon>Craterilacuibacter</taxon>
    </lineage>
</organism>
<name>A0A845BK23_9NEIS</name>
<dbReference type="InterPro" id="IPR001082">
    <property type="entry name" value="Pilin"/>
</dbReference>
<dbReference type="GO" id="GO:0009289">
    <property type="term" value="C:pilus"/>
    <property type="evidence" value="ECO:0007669"/>
    <property type="project" value="InterPro"/>
</dbReference>
<keyword evidence="3" id="KW-1015">Disulfide bond</keyword>
<dbReference type="Pfam" id="PF00114">
    <property type="entry name" value="Pilin"/>
    <property type="match status" value="1"/>
</dbReference>
<evidence type="ECO:0000256" key="4">
    <source>
        <dbReference type="RuleBase" id="RU000389"/>
    </source>
</evidence>
<dbReference type="Gene3D" id="3.30.700.10">
    <property type="entry name" value="Glycoprotein, Type 4 Pilin"/>
    <property type="match status" value="1"/>
</dbReference>
<accession>A0A845BK23</accession>
<dbReference type="AlphaFoldDB" id="A0A845BK23"/>
<proteinExistence type="inferred from homology"/>
<keyword evidence="5" id="KW-0472">Membrane</keyword>
<evidence type="ECO:0000256" key="5">
    <source>
        <dbReference type="SAM" id="Phobius"/>
    </source>
</evidence>
<dbReference type="InterPro" id="IPR045584">
    <property type="entry name" value="Pilin-like"/>
</dbReference>
<keyword evidence="4" id="KW-0281">Fimbrium</keyword>
<dbReference type="EMBL" id="WSSB01000004">
    <property type="protein sequence ID" value="MXR36592.1"/>
    <property type="molecule type" value="Genomic_DNA"/>
</dbReference>
<dbReference type="GO" id="GO:0007155">
    <property type="term" value="P:cell adhesion"/>
    <property type="evidence" value="ECO:0007669"/>
    <property type="project" value="InterPro"/>
</dbReference>
<feature type="transmembrane region" description="Helical" evidence="5">
    <location>
        <begin position="6"/>
        <end position="29"/>
    </location>
</feature>
<evidence type="ECO:0000256" key="3">
    <source>
        <dbReference type="ARBA" id="ARBA00023157"/>
    </source>
</evidence>
<dbReference type="SUPFAM" id="SSF54523">
    <property type="entry name" value="Pili subunits"/>
    <property type="match status" value="1"/>
</dbReference>
<keyword evidence="7" id="KW-1185">Reference proteome</keyword>
<comment type="similarity">
    <text evidence="1 4">Belongs to the N-Me-Phe pilin family.</text>
</comment>
<keyword evidence="5" id="KW-1133">Transmembrane helix</keyword>
<evidence type="ECO:0000313" key="7">
    <source>
        <dbReference type="Proteomes" id="UP000467214"/>
    </source>
</evidence>
<evidence type="ECO:0000313" key="6">
    <source>
        <dbReference type="EMBL" id="MXR36592.1"/>
    </source>
</evidence>
<gene>
    <name evidence="6" type="ORF">GQF02_06365</name>
</gene>
<dbReference type="RefSeq" id="WP_160795727.1">
    <property type="nucleotide sequence ID" value="NZ_WSSB01000004.1"/>
</dbReference>
<evidence type="ECO:0000256" key="1">
    <source>
        <dbReference type="ARBA" id="ARBA00005233"/>
    </source>
</evidence>
<dbReference type="NCBIfam" id="TIGR02532">
    <property type="entry name" value="IV_pilin_GFxxxE"/>
    <property type="match status" value="1"/>
</dbReference>
<sequence length="132" mass="13866">MKQKGYTLIELMMVVAIIGVLAAVAIPLYQNYILKTRVTVLYSALAAGKTGFEEALSNGVTPTAADIGLASVAQCRVLTVDAAGIRCEIQGLGSAVDGKTLALERAVATGAWSCRSNVPVFYMPATCEYGDF</sequence>
<dbReference type="Proteomes" id="UP000467214">
    <property type="component" value="Unassembled WGS sequence"/>
</dbReference>
<dbReference type="InterPro" id="IPR012902">
    <property type="entry name" value="N_methyl_site"/>
</dbReference>
<evidence type="ECO:0000256" key="2">
    <source>
        <dbReference type="ARBA" id="ARBA00022481"/>
    </source>
</evidence>
<protein>
    <submittedName>
        <fullName evidence="6">Prepilin-type N-terminal cleavage/methylation domain-containing protein</fullName>
    </submittedName>
</protein>
<comment type="caution">
    <text evidence="6">The sequence shown here is derived from an EMBL/GenBank/DDBJ whole genome shotgun (WGS) entry which is preliminary data.</text>
</comment>
<keyword evidence="5" id="KW-0812">Transmembrane</keyword>